<comment type="function">
    <text evidence="11">Catalyzes the sequential decarboxylation of the four acetate side chains of uroporphyrinogen to form coproporphyrinogen and participates in the fifth step in the heme biosynthetic pathway. Isomer I or isomer III of uroporphyrinogen may serve as substrate, but only coproporphyrinogen III can ultimately be converted to heme. In vitro also decarboxylates pentacarboxylate porphyrinogen I.</text>
</comment>
<dbReference type="InterPro" id="IPR038071">
    <property type="entry name" value="UROD/MetE-like_sf"/>
</dbReference>
<keyword evidence="7" id="KW-0963">Cytoplasm</keyword>
<comment type="subcellular location">
    <subcellularLocation>
        <location evidence="1">Cytoplasm</location>
        <location evidence="1">Cytosol</location>
    </subcellularLocation>
</comment>
<evidence type="ECO:0000256" key="5">
    <source>
        <dbReference type="ARBA" id="ARBA00012288"/>
    </source>
</evidence>
<protein>
    <recommendedName>
        <fullName evidence="6 14">Uroporphyrinogen decarboxylase</fullName>
        <ecNumber evidence="5 14">4.1.1.37</ecNumber>
    </recommendedName>
</protein>
<dbReference type="Gene3D" id="3.20.20.210">
    <property type="match status" value="1"/>
</dbReference>
<dbReference type="Proteomes" id="UP001347796">
    <property type="component" value="Unassembled WGS sequence"/>
</dbReference>
<evidence type="ECO:0000256" key="14">
    <source>
        <dbReference type="RuleBase" id="RU000554"/>
    </source>
</evidence>
<sequence>MAESTSADVQVFAPLQNDLILRAARGEKTERVPVWVMRQAGRYLPEYKAAKGDKAFFATCRDPELVCELTIQPVKRFEVDAAIIFSDILIIPLAVGLTVANDPGQGPVFADPILLPSDVDRLNPKPDMEKELGYVYEAITLTRKTLQGKVPLFGFAGAPWTLVKFMIENVSAGPNPNRARRFLVEYPVAARKLLEILTDAVITHLVLQIKAGAQIVQVFDSYGGELGPKLFNEMELPCLRRISHEVKKRLVEEKLEPVPMIVFAKDAHFAVEELANSGYDVVGLDWTMKPTHARRLAGSNVTLQGNMDPVMMFASKEEIKKATKEMVQKFGTQRYIANLGHGVMKDTDPDHLGVYIDAIHQYSEEINSTA</sequence>
<dbReference type="EC" id="4.1.1.37" evidence="5 14"/>
<keyword evidence="10 14" id="KW-0627">Porphyrin biosynthesis</keyword>
<evidence type="ECO:0000256" key="12">
    <source>
        <dbReference type="ARBA" id="ARBA00047341"/>
    </source>
</evidence>
<dbReference type="CDD" id="cd00717">
    <property type="entry name" value="URO-D"/>
    <property type="match status" value="1"/>
</dbReference>
<name>A0AAN8JM67_PATCE</name>
<evidence type="ECO:0000256" key="13">
    <source>
        <dbReference type="ARBA" id="ARBA00048411"/>
    </source>
</evidence>
<dbReference type="Pfam" id="PF01208">
    <property type="entry name" value="URO-D"/>
    <property type="match status" value="1"/>
</dbReference>
<dbReference type="PANTHER" id="PTHR21091:SF169">
    <property type="entry name" value="UROPORPHYRINOGEN DECARBOXYLASE"/>
    <property type="match status" value="1"/>
</dbReference>
<dbReference type="GO" id="GO:0005829">
    <property type="term" value="C:cytosol"/>
    <property type="evidence" value="ECO:0007669"/>
    <property type="project" value="UniProtKB-SubCell"/>
</dbReference>
<dbReference type="NCBIfam" id="TIGR01464">
    <property type="entry name" value="hemE"/>
    <property type="match status" value="1"/>
</dbReference>
<dbReference type="InterPro" id="IPR006361">
    <property type="entry name" value="Uroporphyrinogen_deCO2ase_HemE"/>
</dbReference>
<comment type="catalytic activity">
    <reaction evidence="13">
        <text>uroporphyrinogen III + 4 H(+) = coproporphyrinogen III + 4 CO2</text>
        <dbReference type="Rhea" id="RHEA:19865"/>
        <dbReference type="ChEBI" id="CHEBI:15378"/>
        <dbReference type="ChEBI" id="CHEBI:16526"/>
        <dbReference type="ChEBI" id="CHEBI:57308"/>
        <dbReference type="ChEBI" id="CHEBI:57309"/>
        <dbReference type="EC" id="4.1.1.37"/>
    </reaction>
    <physiologicalReaction direction="left-to-right" evidence="13">
        <dbReference type="Rhea" id="RHEA:19866"/>
    </physiologicalReaction>
</comment>
<evidence type="ECO:0000256" key="7">
    <source>
        <dbReference type="ARBA" id="ARBA00022490"/>
    </source>
</evidence>
<comment type="pathway">
    <text evidence="2 14">Porphyrin-containing compound metabolism; protoporphyrin-IX biosynthesis; coproporphyrinogen-III from 5-aminolevulinate: step 4/4.</text>
</comment>
<dbReference type="FunFam" id="3.20.20.210:FF:000008">
    <property type="entry name" value="Uroporphyrinogen decarboxylase"/>
    <property type="match status" value="1"/>
</dbReference>
<dbReference type="HAMAP" id="MF_00218">
    <property type="entry name" value="URO_D"/>
    <property type="match status" value="1"/>
</dbReference>
<keyword evidence="18" id="KW-1185">Reference proteome</keyword>
<dbReference type="GO" id="GO:0004853">
    <property type="term" value="F:uroporphyrinogen decarboxylase activity"/>
    <property type="evidence" value="ECO:0007669"/>
    <property type="project" value="UniProtKB-EC"/>
</dbReference>
<evidence type="ECO:0000256" key="6">
    <source>
        <dbReference type="ARBA" id="ARBA00014308"/>
    </source>
</evidence>
<keyword evidence="9 14" id="KW-0456">Lyase</keyword>
<evidence type="ECO:0000256" key="10">
    <source>
        <dbReference type="ARBA" id="ARBA00023244"/>
    </source>
</evidence>
<gene>
    <name evidence="17" type="ORF">SNE40_012667</name>
</gene>
<evidence type="ECO:0000313" key="17">
    <source>
        <dbReference type="EMBL" id="KAK6180527.1"/>
    </source>
</evidence>
<dbReference type="SUPFAM" id="SSF51726">
    <property type="entry name" value="UROD/MetE-like"/>
    <property type="match status" value="1"/>
</dbReference>
<organism evidence="17 18">
    <name type="scientific">Patella caerulea</name>
    <name type="common">Rayed Mediterranean limpet</name>
    <dbReference type="NCBI Taxonomy" id="87958"/>
    <lineage>
        <taxon>Eukaryota</taxon>
        <taxon>Metazoa</taxon>
        <taxon>Spiralia</taxon>
        <taxon>Lophotrochozoa</taxon>
        <taxon>Mollusca</taxon>
        <taxon>Gastropoda</taxon>
        <taxon>Patellogastropoda</taxon>
        <taxon>Patelloidea</taxon>
        <taxon>Patellidae</taxon>
        <taxon>Patella</taxon>
    </lineage>
</organism>
<evidence type="ECO:0000256" key="8">
    <source>
        <dbReference type="ARBA" id="ARBA00022793"/>
    </source>
</evidence>
<keyword evidence="8 14" id="KW-0210">Decarboxylase</keyword>
<evidence type="ECO:0000259" key="16">
    <source>
        <dbReference type="PROSITE" id="PS00906"/>
    </source>
</evidence>
<dbReference type="EMBL" id="JAZGQO010000008">
    <property type="protein sequence ID" value="KAK6180527.1"/>
    <property type="molecule type" value="Genomic_DNA"/>
</dbReference>
<evidence type="ECO:0000256" key="15">
    <source>
        <dbReference type="RuleBase" id="RU004169"/>
    </source>
</evidence>
<evidence type="ECO:0000256" key="2">
    <source>
        <dbReference type="ARBA" id="ARBA00004804"/>
    </source>
</evidence>
<dbReference type="GO" id="GO:0006783">
    <property type="term" value="P:heme biosynthetic process"/>
    <property type="evidence" value="ECO:0007669"/>
    <property type="project" value="TreeGrafter"/>
</dbReference>
<evidence type="ECO:0000256" key="4">
    <source>
        <dbReference type="ARBA" id="ARBA00011738"/>
    </source>
</evidence>
<evidence type="ECO:0000256" key="1">
    <source>
        <dbReference type="ARBA" id="ARBA00004514"/>
    </source>
</evidence>
<evidence type="ECO:0000256" key="9">
    <source>
        <dbReference type="ARBA" id="ARBA00023239"/>
    </source>
</evidence>
<comment type="catalytic activity">
    <reaction evidence="12">
        <text>uroporphyrinogen I + 4 H(+) = coproporphyrinogen I + 4 CO2</text>
        <dbReference type="Rhea" id="RHEA:31239"/>
        <dbReference type="ChEBI" id="CHEBI:15378"/>
        <dbReference type="ChEBI" id="CHEBI:16526"/>
        <dbReference type="ChEBI" id="CHEBI:62626"/>
        <dbReference type="ChEBI" id="CHEBI:62631"/>
    </reaction>
    <physiologicalReaction direction="left-to-right" evidence="12">
        <dbReference type="Rhea" id="RHEA:31240"/>
    </physiologicalReaction>
</comment>
<comment type="similarity">
    <text evidence="3 15">Belongs to the uroporphyrinogen decarboxylase family.</text>
</comment>
<dbReference type="InterPro" id="IPR000257">
    <property type="entry name" value="Uroporphyrinogen_deCOase"/>
</dbReference>
<proteinExistence type="inferred from homology"/>
<dbReference type="PANTHER" id="PTHR21091">
    <property type="entry name" value="METHYLTETRAHYDROFOLATE:HOMOCYSTEINE METHYLTRANSFERASE RELATED"/>
    <property type="match status" value="1"/>
</dbReference>
<dbReference type="AlphaFoldDB" id="A0AAN8JM67"/>
<accession>A0AAN8JM67</accession>
<reference evidence="17 18" key="1">
    <citation type="submission" date="2024-01" db="EMBL/GenBank/DDBJ databases">
        <title>The genome of the rayed Mediterranean limpet Patella caerulea (Linnaeus, 1758).</title>
        <authorList>
            <person name="Anh-Thu Weber A."/>
            <person name="Halstead-Nussloch G."/>
        </authorList>
    </citation>
    <scope>NUCLEOTIDE SEQUENCE [LARGE SCALE GENOMIC DNA]</scope>
    <source>
        <strain evidence="17">AATW-2023a</strain>
        <tissue evidence="17">Whole specimen</tissue>
    </source>
</reference>
<evidence type="ECO:0000256" key="3">
    <source>
        <dbReference type="ARBA" id="ARBA00009935"/>
    </source>
</evidence>
<evidence type="ECO:0000256" key="11">
    <source>
        <dbReference type="ARBA" id="ARBA00045708"/>
    </source>
</evidence>
<comment type="caution">
    <text evidence="17">The sequence shown here is derived from an EMBL/GenBank/DDBJ whole genome shotgun (WGS) entry which is preliminary data.</text>
</comment>
<dbReference type="PROSITE" id="PS00906">
    <property type="entry name" value="UROD_1"/>
    <property type="match status" value="1"/>
</dbReference>
<comment type="subunit">
    <text evidence="4">Homodimer.</text>
</comment>
<evidence type="ECO:0000313" key="18">
    <source>
        <dbReference type="Proteomes" id="UP001347796"/>
    </source>
</evidence>
<feature type="domain" description="Uroporphyrinogen decarboxylase (URO-D)" evidence="16">
    <location>
        <begin position="33"/>
        <end position="42"/>
    </location>
</feature>